<reference evidence="3 4" key="1">
    <citation type="submission" date="2019-09" db="EMBL/GenBank/DDBJ databases">
        <title>Draft genome of the ectomycorrhizal ascomycete Sphaerosporella brunnea.</title>
        <authorList>
            <consortium name="DOE Joint Genome Institute"/>
            <person name="Benucci G.M."/>
            <person name="Marozzi G."/>
            <person name="Antonielli L."/>
            <person name="Sanchez S."/>
            <person name="Marco P."/>
            <person name="Wang X."/>
            <person name="Falini L.B."/>
            <person name="Barry K."/>
            <person name="Haridas S."/>
            <person name="Lipzen A."/>
            <person name="Labutti K."/>
            <person name="Grigoriev I.V."/>
            <person name="Murat C."/>
            <person name="Martin F."/>
            <person name="Albertini E."/>
            <person name="Donnini D."/>
            <person name="Bonito G."/>
        </authorList>
    </citation>
    <scope>NUCLEOTIDE SEQUENCE [LARGE SCALE GENOMIC DNA]</scope>
    <source>
        <strain evidence="3 4">Sb_GMNB300</strain>
    </source>
</reference>
<dbReference type="InParanoid" id="A0A5J5F6L1"/>
<feature type="domain" description="Phytase-like" evidence="2">
    <location>
        <begin position="81"/>
        <end position="462"/>
    </location>
</feature>
<dbReference type="Pfam" id="PF13449">
    <property type="entry name" value="Phytase-like"/>
    <property type="match status" value="1"/>
</dbReference>
<feature type="chain" id="PRO_5023849010" evidence="1">
    <location>
        <begin position="17"/>
        <end position="496"/>
    </location>
</feature>
<keyword evidence="4" id="KW-1185">Reference proteome</keyword>
<dbReference type="InterPro" id="IPR027372">
    <property type="entry name" value="Phytase-like_dom"/>
</dbReference>
<dbReference type="EMBL" id="VXIS01000025">
    <property type="protein sequence ID" value="KAA8912342.1"/>
    <property type="molecule type" value="Genomic_DNA"/>
</dbReference>
<proteinExistence type="predicted"/>
<protein>
    <submittedName>
        <fullName evidence="3">Phytase-like domain-containing protein</fullName>
    </submittedName>
</protein>
<dbReference type="PANTHER" id="PTHR37957:SF1">
    <property type="entry name" value="PHYTASE-LIKE DOMAIN-CONTAINING PROTEIN"/>
    <property type="match status" value="1"/>
</dbReference>
<evidence type="ECO:0000313" key="4">
    <source>
        <dbReference type="Proteomes" id="UP000326924"/>
    </source>
</evidence>
<comment type="caution">
    <text evidence="3">The sequence shown here is derived from an EMBL/GenBank/DDBJ whole genome shotgun (WGS) entry which is preliminary data.</text>
</comment>
<evidence type="ECO:0000259" key="2">
    <source>
        <dbReference type="Pfam" id="PF13449"/>
    </source>
</evidence>
<dbReference type="AlphaFoldDB" id="A0A5J5F6L1"/>
<dbReference type="Proteomes" id="UP000326924">
    <property type="component" value="Unassembled WGS sequence"/>
</dbReference>
<keyword evidence="1" id="KW-0732">Signal</keyword>
<organism evidence="3 4">
    <name type="scientific">Sphaerosporella brunnea</name>
    <dbReference type="NCBI Taxonomy" id="1250544"/>
    <lineage>
        <taxon>Eukaryota</taxon>
        <taxon>Fungi</taxon>
        <taxon>Dikarya</taxon>
        <taxon>Ascomycota</taxon>
        <taxon>Pezizomycotina</taxon>
        <taxon>Pezizomycetes</taxon>
        <taxon>Pezizales</taxon>
        <taxon>Pyronemataceae</taxon>
        <taxon>Sphaerosporella</taxon>
    </lineage>
</organism>
<feature type="signal peptide" evidence="1">
    <location>
        <begin position="1"/>
        <end position="16"/>
    </location>
</feature>
<dbReference type="PANTHER" id="PTHR37957">
    <property type="entry name" value="BLR7070 PROTEIN"/>
    <property type="match status" value="1"/>
</dbReference>
<sequence>MLSFISLLTLVSAVLAGPLHKYDGSGPVVNRTTCDGHTYSYRGLEGYGFLPASFRDKFGDTVSTGSSIAVSNWKAVRDSYKATLYALPDRGWNTNGTTAYQPRVHRYSVTFTPAAAYPSPPNFALSYETSILLTDPAGVPVSGLDPTGTLCYPGDLCIPAASFPGDGFGGAGPGGKRGSLDPEGLVVASDGTFWISDEYGPYLYHFSSSGRMLHAVAPPNSLLPIRDGKVNFASNNPPIYDPSQIPQPANPTSGRANNQGFEGLTYVAKEHALYTMLQSGSINNGGEDKSTNRYTTLLKYSLDSKRWVGEWTVPLPQFQDPTKKPTAKPRTAASSEIHALGSGRFLSLSRDGFGRLGDRTQSVYRHADVFSINSATDILGKFDDFTSSFAPAGVLDPSVTPAEYCQFLDFNVPTELAKFGLLNGGAVDSDQLMNEKWEGLALVPVAGKKREFWLIASSDNDFITQDGWFNFGRDSYKDASGGNLLNQFLVFRVSLH</sequence>
<gene>
    <name evidence="3" type="ORF">FN846DRAFT_808064</name>
</gene>
<name>A0A5J5F6L1_9PEZI</name>
<evidence type="ECO:0000256" key="1">
    <source>
        <dbReference type="SAM" id="SignalP"/>
    </source>
</evidence>
<accession>A0A5J5F6L1</accession>
<evidence type="ECO:0000313" key="3">
    <source>
        <dbReference type="EMBL" id="KAA8912342.1"/>
    </source>
</evidence>
<dbReference type="OrthoDB" id="425936at2759"/>